<sequence>MILIRARHSNPPPFQFGIFFRAGLSYCEKVLDAGKVKLLKVEDVDGPAIHVPVANIYGAKDPDVSYGKALAELCQPWGKVVLDHGAGHEIPRVPVDVVDEMARAVEKVVTKAAIGQ</sequence>
<proteinExistence type="predicted"/>
<evidence type="ECO:0000313" key="2">
    <source>
        <dbReference type="Proteomes" id="UP000567885"/>
    </source>
</evidence>
<reference evidence="1 2" key="1">
    <citation type="submission" date="2020-05" db="EMBL/GenBank/DDBJ databases">
        <title>Identification and distribution of gene clusters putatively required for synthesis of sphingolipid metabolism inhibitors in phylogenetically diverse species of the filamentous fungus Fusarium.</title>
        <authorList>
            <person name="Kim H.-S."/>
            <person name="Busman M."/>
            <person name="Brown D.W."/>
            <person name="Divon H."/>
            <person name="Uhlig S."/>
            <person name="Proctor R.H."/>
        </authorList>
    </citation>
    <scope>NUCLEOTIDE SEQUENCE [LARGE SCALE GENOMIC DNA]</scope>
    <source>
        <strain evidence="1 2">NRRL 20693</strain>
    </source>
</reference>
<dbReference type="SUPFAM" id="SSF53474">
    <property type="entry name" value="alpha/beta-Hydrolases"/>
    <property type="match status" value="1"/>
</dbReference>
<comment type="caution">
    <text evidence="1">The sequence shown here is derived from an EMBL/GenBank/DDBJ whole genome shotgun (WGS) entry which is preliminary data.</text>
</comment>
<dbReference type="InterPro" id="IPR029058">
    <property type="entry name" value="AB_hydrolase_fold"/>
</dbReference>
<gene>
    <name evidence="1" type="ORF">FHETE_4057</name>
</gene>
<evidence type="ECO:0000313" key="1">
    <source>
        <dbReference type="EMBL" id="KAF5671687.1"/>
    </source>
</evidence>
<dbReference type="Proteomes" id="UP000567885">
    <property type="component" value="Unassembled WGS sequence"/>
</dbReference>
<dbReference type="OrthoDB" id="414698at2759"/>
<dbReference type="Gene3D" id="3.40.50.1820">
    <property type="entry name" value="alpha/beta hydrolase"/>
    <property type="match status" value="1"/>
</dbReference>
<name>A0A8H5WQI4_FUSHE</name>
<accession>A0A8H5WQI4</accession>
<organism evidence="1 2">
    <name type="scientific">Fusarium heterosporum</name>
    <dbReference type="NCBI Taxonomy" id="42747"/>
    <lineage>
        <taxon>Eukaryota</taxon>
        <taxon>Fungi</taxon>
        <taxon>Dikarya</taxon>
        <taxon>Ascomycota</taxon>
        <taxon>Pezizomycotina</taxon>
        <taxon>Sordariomycetes</taxon>
        <taxon>Hypocreomycetidae</taxon>
        <taxon>Hypocreales</taxon>
        <taxon>Nectriaceae</taxon>
        <taxon>Fusarium</taxon>
        <taxon>Fusarium heterosporum species complex</taxon>
    </lineage>
</organism>
<dbReference type="AlphaFoldDB" id="A0A8H5WQI4"/>
<protein>
    <submittedName>
        <fullName evidence="1">DUF341 domain-containing protein</fullName>
    </submittedName>
</protein>
<dbReference type="EMBL" id="JAAGWQ010000065">
    <property type="protein sequence ID" value="KAF5671687.1"/>
    <property type="molecule type" value="Genomic_DNA"/>
</dbReference>
<keyword evidence="2" id="KW-1185">Reference proteome</keyword>